<protein>
    <recommendedName>
        <fullName evidence="3">Lipoprotein</fullName>
    </recommendedName>
</protein>
<dbReference type="Proteomes" id="UP000830454">
    <property type="component" value="Chromosome"/>
</dbReference>
<dbReference type="PROSITE" id="PS51257">
    <property type="entry name" value="PROKAR_LIPOPROTEIN"/>
    <property type="match status" value="1"/>
</dbReference>
<name>A0ABY4HP91_9FLAO</name>
<reference evidence="1" key="1">
    <citation type="submission" date="2021-12" db="EMBL/GenBank/DDBJ databases">
        <authorList>
            <person name="Cha I.-T."/>
            <person name="Lee K.-E."/>
            <person name="Park S.-J."/>
        </authorList>
    </citation>
    <scope>NUCLEOTIDE SEQUENCE</scope>
    <source>
        <strain evidence="1">YSM-43</strain>
    </source>
</reference>
<sequence>MKKLIYFIILLFLSCKSKDCIKKDNSLVIEFNNNLDIVKRIHDRNPNDSITIDSYKNAIKYLYQKTNIMSKSDYSSTIGYLDDNDYNNDMKLWKKWLKENSCLQ</sequence>
<accession>A0ABY4HP91</accession>
<organism evidence="1 2">
    <name type="scientific">Flavobacterium sediminilitoris</name>
    <dbReference type="NCBI Taxonomy" id="2024526"/>
    <lineage>
        <taxon>Bacteria</taxon>
        <taxon>Pseudomonadati</taxon>
        <taxon>Bacteroidota</taxon>
        <taxon>Flavobacteriia</taxon>
        <taxon>Flavobacteriales</taxon>
        <taxon>Flavobacteriaceae</taxon>
        <taxon>Flavobacterium</taxon>
    </lineage>
</organism>
<keyword evidence="2" id="KW-1185">Reference proteome</keyword>
<gene>
    <name evidence="1" type="ORF">LXD69_02795</name>
</gene>
<evidence type="ECO:0008006" key="3">
    <source>
        <dbReference type="Google" id="ProtNLM"/>
    </source>
</evidence>
<dbReference type="EMBL" id="CP090145">
    <property type="protein sequence ID" value="UOX34446.1"/>
    <property type="molecule type" value="Genomic_DNA"/>
</dbReference>
<evidence type="ECO:0000313" key="1">
    <source>
        <dbReference type="EMBL" id="UOX34446.1"/>
    </source>
</evidence>
<dbReference type="RefSeq" id="WP_246917384.1">
    <property type="nucleotide sequence ID" value="NZ_CP090145.1"/>
</dbReference>
<reference evidence="1" key="2">
    <citation type="submission" date="2022-04" db="EMBL/GenBank/DDBJ databases">
        <title>Complete Genome Sequence of Flavobacterium sediminilitoris YSM-43, Isolated from a Tidal Sediment.</title>
        <authorList>
            <person name="Lee P.A."/>
        </authorList>
    </citation>
    <scope>NUCLEOTIDE SEQUENCE</scope>
    <source>
        <strain evidence="1">YSM-43</strain>
    </source>
</reference>
<evidence type="ECO:0000313" key="2">
    <source>
        <dbReference type="Proteomes" id="UP000830454"/>
    </source>
</evidence>
<proteinExistence type="predicted"/>